<sequence length="254" mass="28924">MNFDPRLENQLNEHPYPLLFATISGSHIYGFPSPDSDYDLRGVHLLPLETVIGLKEGQVTVERSRVDDGLEIDLVTHDVGKFFQLMLKKNGYVLEQLLSPLVLHATPEFEELKALAPGCVTKYHAYHYLGFAATQWKLFQKEDPPRVKPLLYVYRVLLTGLHLMRTSKVEPNLIHLNEEAQLSYIPELIERKLEGTERSTLDAADMEFHGREYQRIVGELEQAMETTSLPEQPSSGAALNDLLFRIRLANRKGA</sequence>
<dbReference type="Pfam" id="PF10127">
    <property type="entry name" value="RlaP"/>
    <property type="match status" value="1"/>
</dbReference>
<dbReference type="AlphaFoldDB" id="A0A3D3R5C8"/>
<proteinExistence type="predicted"/>
<protein>
    <submittedName>
        <fullName evidence="1">Nucleotidyltransferase</fullName>
    </submittedName>
</protein>
<organism evidence="1 2">
    <name type="scientific">Gimesia maris</name>
    <dbReference type="NCBI Taxonomy" id="122"/>
    <lineage>
        <taxon>Bacteria</taxon>
        <taxon>Pseudomonadati</taxon>
        <taxon>Planctomycetota</taxon>
        <taxon>Planctomycetia</taxon>
        <taxon>Planctomycetales</taxon>
        <taxon>Planctomycetaceae</taxon>
        <taxon>Gimesia</taxon>
    </lineage>
</organism>
<dbReference type="PANTHER" id="PTHR34817">
    <property type="entry name" value="NUCLEOTIDYLTRANSFERASE"/>
    <property type="match status" value="1"/>
</dbReference>
<evidence type="ECO:0000313" key="1">
    <source>
        <dbReference type="EMBL" id="HCO24023.1"/>
    </source>
</evidence>
<name>A0A3D3R5C8_9PLAN</name>
<accession>A0A3D3R5C8</accession>
<keyword evidence="1" id="KW-0808">Transferase</keyword>
<comment type="caution">
    <text evidence="1">The sequence shown here is derived from an EMBL/GenBank/DDBJ whole genome shotgun (WGS) entry which is preliminary data.</text>
</comment>
<dbReference type="PANTHER" id="PTHR34817:SF1">
    <property type="entry name" value="NUCLEOTIDYLTRANSFERASE"/>
    <property type="match status" value="1"/>
</dbReference>
<gene>
    <name evidence="1" type="ORF">DIT97_13595</name>
</gene>
<evidence type="ECO:0000313" key="2">
    <source>
        <dbReference type="Proteomes" id="UP000263642"/>
    </source>
</evidence>
<dbReference type="GO" id="GO:0016740">
    <property type="term" value="F:transferase activity"/>
    <property type="evidence" value="ECO:0007669"/>
    <property type="project" value="UniProtKB-KW"/>
</dbReference>
<dbReference type="EMBL" id="DQAY01000078">
    <property type="protein sequence ID" value="HCO24023.1"/>
    <property type="molecule type" value="Genomic_DNA"/>
</dbReference>
<dbReference type="Proteomes" id="UP000263642">
    <property type="component" value="Unassembled WGS sequence"/>
</dbReference>
<reference evidence="1 2" key="1">
    <citation type="journal article" date="2018" name="Nat. Biotechnol.">
        <title>A standardized bacterial taxonomy based on genome phylogeny substantially revises the tree of life.</title>
        <authorList>
            <person name="Parks D.H."/>
            <person name="Chuvochina M."/>
            <person name="Waite D.W."/>
            <person name="Rinke C."/>
            <person name="Skarshewski A."/>
            <person name="Chaumeil P.A."/>
            <person name="Hugenholtz P."/>
        </authorList>
    </citation>
    <scope>NUCLEOTIDE SEQUENCE [LARGE SCALE GENOMIC DNA]</scope>
    <source>
        <strain evidence="1">UBA9375</strain>
    </source>
</reference>
<dbReference type="InterPro" id="IPR018775">
    <property type="entry name" value="RlaP"/>
</dbReference>